<keyword evidence="2" id="KW-1185">Reference proteome</keyword>
<accession>A0ABV9MTU5</accession>
<evidence type="ECO:0000313" key="1">
    <source>
        <dbReference type="EMBL" id="MFC4718449.1"/>
    </source>
</evidence>
<gene>
    <name evidence="1" type="ORF">ACFO5I_01640</name>
</gene>
<dbReference type="RefSeq" id="WP_204654182.1">
    <property type="nucleotide sequence ID" value="NZ_JAFBFD010000021.1"/>
</dbReference>
<comment type="caution">
    <text evidence="1">The sequence shown here is derived from an EMBL/GenBank/DDBJ whole genome shotgun (WGS) entry which is preliminary data.</text>
</comment>
<dbReference type="InterPro" id="IPR025352">
    <property type="entry name" value="DUF4256"/>
</dbReference>
<evidence type="ECO:0000313" key="2">
    <source>
        <dbReference type="Proteomes" id="UP001595969"/>
    </source>
</evidence>
<protein>
    <submittedName>
        <fullName evidence="1">DUF4256 domain-containing protein</fullName>
    </submittedName>
</protein>
<organism evidence="1 2">
    <name type="scientific">Enterococcus lemanii</name>
    <dbReference type="NCBI Taxonomy" id="1159752"/>
    <lineage>
        <taxon>Bacteria</taxon>
        <taxon>Bacillati</taxon>
        <taxon>Bacillota</taxon>
        <taxon>Bacilli</taxon>
        <taxon>Lactobacillales</taxon>
        <taxon>Enterococcaceae</taxon>
        <taxon>Enterococcus</taxon>
    </lineage>
</organism>
<dbReference type="EMBL" id="JBHSGS010000009">
    <property type="protein sequence ID" value="MFC4718449.1"/>
    <property type="molecule type" value="Genomic_DNA"/>
</dbReference>
<sequence length="181" mass="20765">MEKEDQVAILKERFNQNMARHPATTWAQVEEALLNDEKLFSSILKMEETQGEPDVVRFAHLPGELYYVDCSSESPKGRRSICYDQAALNKRKKNKPTSSAEQIASELGIELLTEVDYVFLQTIAHFDEKTSSWLHTPKEIRELGGAIFGDKRFGRTFIYHNAADSYYSVRGFRGKILIENK</sequence>
<dbReference type="Pfam" id="PF14066">
    <property type="entry name" value="DUF4256"/>
    <property type="match status" value="1"/>
</dbReference>
<name>A0ABV9MTU5_9ENTE</name>
<dbReference type="Proteomes" id="UP001595969">
    <property type="component" value="Unassembled WGS sequence"/>
</dbReference>
<proteinExistence type="predicted"/>
<reference evidence="2" key="1">
    <citation type="journal article" date="2019" name="Int. J. Syst. Evol. Microbiol.">
        <title>The Global Catalogue of Microorganisms (GCM) 10K type strain sequencing project: providing services to taxonomists for standard genome sequencing and annotation.</title>
        <authorList>
            <consortium name="The Broad Institute Genomics Platform"/>
            <consortium name="The Broad Institute Genome Sequencing Center for Infectious Disease"/>
            <person name="Wu L."/>
            <person name="Ma J."/>
        </authorList>
    </citation>
    <scope>NUCLEOTIDE SEQUENCE [LARGE SCALE GENOMIC DNA]</scope>
    <source>
        <strain evidence="2">CGMCC 1.19032</strain>
    </source>
</reference>